<dbReference type="AlphaFoldDB" id="A0AAX2DLZ1"/>
<protein>
    <submittedName>
        <fullName evidence="1">Molybdopterin synthase catalytic subunit</fullName>
    </submittedName>
</protein>
<gene>
    <name evidence="1" type="ORF">SAMN05421782_102184</name>
</gene>
<dbReference type="PANTHER" id="PTHR23404">
    <property type="entry name" value="MOLYBDOPTERIN SYNTHASE RELATED"/>
    <property type="match status" value="1"/>
</dbReference>
<dbReference type="GO" id="GO:0006777">
    <property type="term" value="P:Mo-molybdopterin cofactor biosynthetic process"/>
    <property type="evidence" value="ECO:0007669"/>
    <property type="project" value="InterPro"/>
</dbReference>
<dbReference type="InterPro" id="IPR036563">
    <property type="entry name" value="MoaE_sf"/>
</dbReference>
<reference evidence="1 2" key="1">
    <citation type="submission" date="2016-10" db="EMBL/GenBank/DDBJ databases">
        <authorList>
            <person name="Varghese N."/>
            <person name="Submissions S."/>
        </authorList>
    </citation>
    <scope>NUCLEOTIDE SEQUENCE [LARGE SCALE GENOMIC DNA]</scope>
    <source>
        <strain evidence="1 2">ATCC 49954</strain>
    </source>
</reference>
<dbReference type="Proteomes" id="UP000183610">
    <property type="component" value="Unassembled WGS sequence"/>
</dbReference>
<dbReference type="RefSeq" id="WP_003719267.1">
    <property type="nucleotide sequence ID" value="NZ_FNMX01000002.1"/>
</dbReference>
<evidence type="ECO:0000313" key="2">
    <source>
        <dbReference type="Proteomes" id="UP000183610"/>
    </source>
</evidence>
<dbReference type="Gene3D" id="3.90.1170.40">
    <property type="entry name" value="Molybdopterin biosynthesis MoaE subunit"/>
    <property type="match status" value="1"/>
</dbReference>
<dbReference type="CDD" id="cd00756">
    <property type="entry name" value="MoaE"/>
    <property type="match status" value="1"/>
</dbReference>
<organism evidence="1 2">
    <name type="scientific">Listeria ivanovii</name>
    <dbReference type="NCBI Taxonomy" id="1638"/>
    <lineage>
        <taxon>Bacteria</taxon>
        <taxon>Bacillati</taxon>
        <taxon>Bacillota</taxon>
        <taxon>Bacilli</taxon>
        <taxon>Bacillales</taxon>
        <taxon>Listeriaceae</taxon>
        <taxon>Listeria</taxon>
    </lineage>
</organism>
<accession>A0AAX2DLZ1</accession>
<name>A0AAX2DLZ1_LISIV</name>
<sequence>MKYIALQQEKIEIQALSEKLINKEHGGINIFIGTIREWTGNIQTEEIRYTAYEEMALKELTKLADEVKAEWTADVVIVHRLGLLQLTDIAVFIGVSTPHRAACYEASRYIIERLKERVPIWKEEKDIDKTRWGGASANNH</sequence>
<comment type="caution">
    <text evidence="1">The sequence shown here is derived from an EMBL/GenBank/DDBJ whole genome shotgun (WGS) entry which is preliminary data.</text>
</comment>
<dbReference type="EMBL" id="FNMX01000002">
    <property type="protein sequence ID" value="SDW25518.1"/>
    <property type="molecule type" value="Genomic_DNA"/>
</dbReference>
<dbReference type="InterPro" id="IPR003448">
    <property type="entry name" value="Mopterin_biosynth_MoaE"/>
</dbReference>
<dbReference type="SUPFAM" id="SSF54690">
    <property type="entry name" value="Molybdopterin synthase subunit MoaE"/>
    <property type="match status" value="1"/>
</dbReference>
<proteinExistence type="predicted"/>
<evidence type="ECO:0000313" key="1">
    <source>
        <dbReference type="EMBL" id="SDW25518.1"/>
    </source>
</evidence>
<dbReference type="Pfam" id="PF02391">
    <property type="entry name" value="MoaE"/>
    <property type="match status" value="1"/>
</dbReference>